<name>A0AC35GW10_9BILA</name>
<dbReference type="Proteomes" id="UP000887580">
    <property type="component" value="Unplaced"/>
</dbReference>
<sequence>MNQEQIEALHQRIPEKERVPPFSNIEKGKKHSRICKKVKSFLPFLDWLPKYKWKDDLKYDIIAGLTVGIMVVPQGMAYASLAGIPPVYGLYASFFAPIIYTFFGTSKHISVGIFAVGSMMVGNVKLRFAPDDIVRTWYENGTLRKEVSRVLGEVDFGFEYSATELLSSLTLTVGIVQIIMALFRLGFVTTYMTDQLLSGFTTGSACHVLMSQLNKILGVSMPRHSGIGMLLRMLGDIILQIPETNLITFAISVSSLTFLIISHTFIGPFFKQKCSFPIPFELTLVIITTVCSQIFDINANNDVKIVKYVPRGIPEPSLPNVVFVPYLIPDAISIAIICYMFVVSMGMLFAKKHGYKTDPTQEMYALGFMNLFGSLFPVYPSGASLSRSSVCEMNGVRTQLVNLFICAVLLVVILWLGPFLEPLPLCVLASIVISSLISLFKQSKELPRLWKVSKWDFAIWIVSFLTTLLTDPTKGLIVSFAFTVFTVVLREQWPKITTQTFSDNSSYILASNCYKEGLSHPDLENVQIVTFQSPLHFANVEKFKDMFTKLLSVNIVLRFNGFKKSKINDSDDEQAPLTASRIIIVDCSAISYIDVMGLDTIKEQYTESQQRGVQVYLTNVQESVLDMFEKYDLYANVPKSRIYPNIKEAISAVRHSINV</sequence>
<evidence type="ECO:0000313" key="2">
    <source>
        <dbReference type="WBParaSite" id="PS1159_v2.g9092.t1"/>
    </source>
</evidence>
<reference evidence="2" key="1">
    <citation type="submission" date="2022-11" db="UniProtKB">
        <authorList>
            <consortium name="WormBaseParasite"/>
        </authorList>
    </citation>
    <scope>IDENTIFICATION</scope>
</reference>
<protein>
    <submittedName>
        <fullName evidence="2">STAS domain-containing protein</fullName>
    </submittedName>
</protein>
<organism evidence="1 2">
    <name type="scientific">Panagrolaimus sp. PS1159</name>
    <dbReference type="NCBI Taxonomy" id="55785"/>
    <lineage>
        <taxon>Eukaryota</taxon>
        <taxon>Metazoa</taxon>
        <taxon>Ecdysozoa</taxon>
        <taxon>Nematoda</taxon>
        <taxon>Chromadorea</taxon>
        <taxon>Rhabditida</taxon>
        <taxon>Tylenchina</taxon>
        <taxon>Panagrolaimomorpha</taxon>
        <taxon>Panagrolaimoidea</taxon>
        <taxon>Panagrolaimidae</taxon>
        <taxon>Panagrolaimus</taxon>
    </lineage>
</organism>
<accession>A0AC35GW10</accession>
<evidence type="ECO:0000313" key="1">
    <source>
        <dbReference type="Proteomes" id="UP000887580"/>
    </source>
</evidence>
<dbReference type="WBParaSite" id="PS1159_v2.g9092.t1">
    <property type="protein sequence ID" value="PS1159_v2.g9092.t1"/>
    <property type="gene ID" value="PS1159_v2.g9092"/>
</dbReference>
<proteinExistence type="predicted"/>